<dbReference type="SUPFAM" id="SSF55383">
    <property type="entry name" value="Copper amine oxidase, domain N"/>
    <property type="match status" value="1"/>
</dbReference>
<dbReference type="Pfam" id="PF07833">
    <property type="entry name" value="Cu_amine_oxidN1"/>
    <property type="match status" value="1"/>
</dbReference>
<feature type="domain" description="Copper amine oxidase-like N-terminal" evidence="2">
    <location>
        <begin position="59"/>
        <end position="151"/>
    </location>
</feature>
<dbReference type="PANTHER" id="PTHR35333:SF3">
    <property type="entry name" value="BETA-LACTAMASE-TYPE TRANSPEPTIDASE FOLD CONTAINING PROTEIN"/>
    <property type="match status" value="1"/>
</dbReference>
<dbReference type="InterPro" id="IPR012338">
    <property type="entry name" value="Beta-lactam/transpept-like"/>
</dbReference>
<dbReference type="Proteomes" id="UP000426444">
    <property type="component" value="Chromosome"/>
</dbReference>
<dbReference type="InterPro" id="IPR012854">
    <property type="entry name" value="Cu_amine_oxidase-like_N"/>
</dbReference>
<dbReference type="GO" id="GO:0008800">
    <property type="term" value="F:beta-lactamase activity"/>
    <property type="evidence" value="ECO:0007669"/>
    <property type="project" value="InterPro"/>
</dbReference>
<evidence type="ECO:0000259" key="3">
    <source>
        <dbReference type="Pfam" id="PF13354"/>
    </source>
</evidence>
<dbReference type="InterPro" id="IPR000871">
    <property type="entry name" value="Beta-lactam_class-A"/>
</dbReference>
<dbReference type="PANTHER" id="PTHR35333">
    <property type="entry name" value="BETA-LACTAMASE"/>
    <property type="match status" value="1"/>
</dbReference>
<keyword evidence="5" id="KW-1185">Reference proteome</keyword>
<dbReference type="InterPro" id="IPR036582">
    <property type="entry name" value="Mao_N_sf"/>
</dbReference>
<dbReference type="RefSeq" id="WP_156204235.1">
    <property type="nucleotide sequence ID" value="NZ_CP046457.1"/>
</dbReference>
<dbReference type="InterPro" id="IPR045155">
    <property type="entry name" value="Beta-lactam_cat"/>
</dbReference>
<dbReference type="Pfam" id="PF13354">
    <property type="entry name" value="Beta-lactamase2"/>
    <property type="match status" value="1"/>
</dbReference>
<feature type="domain" description="Beta-lactamase class A catalytic" evidence="3">
    <location>
        <begin position="313"/>
        <end position="527"/>
    </location>
</feature>
<dbReference type="Gene3D" id="3.40.710.10">
    <property type="entry name" value="DD-peptidase/beta-lactamase superfamily"/>
    <property type="match status" value="1"/>
</dbReference>
<dbReference type="GO" id="GO:0046677">
    <property type="term" value="P:response to antibiotic"/>
    <property type="evidence" value="ECO:0007669"/>
    <property type="project" value="InterPro"/>
</dbReference>
<protein>
    <submittedName>
        <fullName evidence="4">Uncharacterized protein</fullName>
    </submittedName>
</protein>
<evidence type="ECO:0000313" key="5">
    <source>
        <dbReference type="Proteomes" id="UP000426444"/>
    </source>
</evidence>
<dbReference type="AlphaFoldDB" id="A0A6I6DCS8"/>
<dbReference type="SUPFAM" id="SSF56601">
    <property type="entry name" value="beta-lactamase/transpeptidase-like"/>
    <property type="match status" value="1"/>
</dbReference>
<gene>
    <name evidence="4" type="ORF">SYNTR_1861</name>
</gene>
<dbReference type="EMBL" id="CP046457">
    <property type="protein sequence ID" value="QGU00455.1"/>
    <property type="molecule type" value="Genomic_DNA"/>
</dbReference>
<reference evidence="5" key="1">
    <citation type="journal article" date="2019" name="Microbiology">
        <title>Complete Genome Sequence of an Uncultured Bacterium of the Candidate Phylum Bipolaricaulota.</title>
        <authorList>
            <person name="Kadnikov V.V."/>
            <person name="Mardanov A.V."/>
            <person name="Beletsky A.V."/>
            <person name="Frank Y.A."/>
            <person name="Karnachuk O.V."/>
            <person name="Ravin N.V."/>
        </authorList>
    </citation>
    <scope>NUCLEOTIDE SEQUENCE [LARGE SCALE GENOMIC DNA]</scope>
</reference>
<feature type="signal peptide" evidence="1">
    <location>
        <begin position="1"/>
        <end position="23"/>
    </location>
</feature>
<name>A0A6I6DCS8_9FIRM</name>
<dbReference type="OrthoDB" id="2078956at2"/>
<sequence>MKKVLVVILMLVFNIILISSVQAQESVEAEGEGRTMLLQVGSPYAKINDEFVLIDPENSNIRPVIIESRTLVPIRFISESLKFEVDWKEDERKAILAKDDMSITCRPDSSVIKVDNEKLSLDVPAKIMNDRLYVPLRAISEIFDNNVSYLNRLIKVTEINNSLKGFNKDKLVDIYTDFVALQIRQESYEDESIERWKIAQILVGHISRFHNLVIPEADYYMFPDAQKIPKHAYYNANLAAHLGLLEINRGDFDPFKKVSLSEVKNILEKFKKVLKEKPDLPGEANNLSNDQVLAIINKAAEEAKKSDNRLRASVYDFATNTTVNYNGNQRFYPASLTKVLNLLCYLEEVERGNKYLNSTYKLKESDKYIDEEKVAGTGSLQHQEEGTSYTFDRLLSLMISISDNVASNIVLDALGTDRVNSFAVRHYLNDTRVFRKFYDFSTNKSYNYSTTVDLTRKLVLLENRQVVSDYLSSKGISFLEDTADKNKIGRYAPDNVVVANKIGVLSRMSGDMALVYFPHREPIALTIVIEDKERESIKLEEADKIIGTLSKELIDYYSSRPIPSLYVNGEMVQENPSLRFINSRPFVKYDDSLEGLATESLIISGDRYIALDSLGTEYTYNLRMR</sequence>
<feature type="chain" id="PRO_5026109875" evidence="1">
    <location>
        <begin position="24"/>
        <end position="625"/>
    </location>
</feature>
<evidence type="ECO:0000256" key="1">
    <source>
        <dbReference type="SAM" id="SignalP"/>
    </source>
</evidence>
<organism evidence="4 5">
    <name type="scientific">Candidatus Syntrophocurvum alkaliphilum</name>
    <dbReference type="NCBI Taxonomy" id="2293317"/>
    <lineage>
        <taxon>Bacteria</taxon>
        <taxon>Bacillati</taxon>
        <taxon>Bacillota</taxon>
        <taxon>Clostridia</taxon>
        <taxon>Eubacteriales</taxon>
        <taxon>Syntrophomonadaceae</taxon>
        <taxon>Candidatus Syntrophocurvum</taxon>
    </lineage>
</organism>
<evidence type="ECO:0000313" key="4">
    <source>
        <dbReference type="EMBL" id="QGU00455.1"/>
    </source>
</evidence>
<dbReference type="Gene3D" id="3.30.457.10">
    <property type="entry name" value="Copper amine oxidase-like, N-terminal domain"/>
    <property type="match status" value="2"/>
</dbReference>
<keyword evidence="1" id="KW-0732">Signal</keyword>
<accession>A0A6I6DCS8</accession>
<evidence type="ECO:0000259" key="2">
    <source>
        <dbReference type="Pfam" id="PF07833"/>
    </source>
</evidence>
<proteinExistence type="predicted"/>
<dbReference type="KEGG" id="salq:SYNTR_1861"/>
<dbReference type="GO" id="GO:0030655">
    <property type="term" value="P:beta-lactam antibiotic catabolic process"/>
    <property type="evidence" value="ECO:0007669"/>
    <property type="project" value="InterPro"/>
</dbReference>